<dbReference type="AlphaFoldDB" id="A0A1S1Q6S9"/>
<dbReference type="OrthoDB" id="3212551at2"/>
<name>A0A1S1Q6S9_9ACTN</name>
<evidence type="ECO:0000313" key="2">
    <source>
        <dbReference type="EMBL" id="OHV29279.1"/>
    </source>
</evidence>
<dbReference type="RefSeq" id="WP_071090802.1">
    <property type="nucleotide sequence ID" value="NZ_MBLM01000163.1"/>
</dbReference>
<reference evidence="3" key="1">
    <citation type="submission" date="2016-07" db="EMBL/GenBank/DDBJ databases">
        <title>Sequence Frankia sp. strain CcI1.17.</title>
        <authorList>
            <person name="Ghodhbane-Gtari F."/>
            <person name="Swanson E."/>
            <person name="Gueddou A."/>
            <person name="Morris K."/>
            <person name="Hezbri K."/>
            <person name="Ktari A."/>
            <person name="Nouioui I."/>
            <person name="Abebe-Akele F."/>
            <person name="Simpson S."/>
            <person name="Thomas K."/>
            <person name="Gtari M."/>
            <person name="Tisa L.S."/>
            <person name="Hurst S."/>
        </authorList>
    </citation>
    <scope>NUCLEOTIDE SEQUENCE [LARGE SCALE GENOMIC DNA]</scope>
    <source>
        <strain evidence="3">Cc1.17</strain>
    </source>
</reference>
<proteinExistence type="predicted"/>
<feature type="compositionally biased region" description="Low complexity" evidence="1">
    <location>
        <begin position="48"/>
        <end position="68"/>
    </location>
</feature>
<keyword evidence="3" id="KW-1185">Reference proteome</keyword>
<comment type="caution">
    <text evidence="2">The sequence shown here is derived from an EMBL/GenBank/DDBJ whole genome shotgun (WGS) entry which is preliminary data.</text>
</comment>
<protein>
    <submittedName>
        <fullName evidence="2">Uncharacterized protein</fullName>
    </submittedName>
</protein>
<accession>A0A1S1Q6S9</accession>
<sequence length="273" mass="27770">MDERDAVRQVTAESGRGGTGAPSRRGRRVAGRCGLVLAAATLAVASCQSGGATSTAGGRAGAPTSAASPPAPSPSPTEATLNAEDYVLTEGPITAGFTASPADPQSNSDDISMVEVARCLGVPAEQLDDEDQDSADGPDFTNDADSLISISSSAQIVSPEKAAADLQILTNPRFGECFGQALQAEFDASASSGTTVEIVAAETPPPPAGAQGLLRISMGVTAGGETVGLVLDNLFFVKGRVEVSVNYSNVDNLPSQEHLQRIADQISGKLQIQ</sequence>
<feature type="region of interest" description="Disordered" evidence="1">
    <location>
        <begin position="48"/>
        <end position="79"/>
    </location>
</feature>
<dbReference type="EMBL" id="MBLM01000163">
    <property type="protein sequence ID" value="OHV29279.1"/>
    <property type="molecule type" value="Genomic_DNA"/>
</dbReference>
<evidence type="ECO:0000256" key="1">
    <source>
        <dbReference type="SAM" id="MobiDB-lite"/>
    </source>
</evidence>
<gene>
    <name evidence="2" type="ORF">CC117_07890</name>
</gene>
<feature type="region of interest" description="Disordered" evidence="1">
    <location>
        <begin position="1"/>
        <end position="29"/>
    </location>
</feature>
<dbReference type="Proteomes" id="UP000179627">
    <property type="component" value="Unassembled WGS sequence"/>
</dbReference>
<organism evidence="2 3">
    <name type="scientific">Parafrankia colletiae</name>
    <dbReference type="NCBI Taxonomy" id="573497"/>
    <lineage>
        <taxon>Bacteria</taxon>
        <taxon>Bacillati</taxon>
        <taxon>Actinomycetota</taxon>
        <taxon>Actinomycetes</taxon>
        <taxon>Frankiales</taxon>
        <taxon>Frankiaceae</taxon>
        <taxon>Parafrankia</taxon>
    </lineage>
</organism>
<evidence type="ECO:0000313" key="3">
    <source>
        <dbReference type="Proteomes" id="UP000179627"/>
    </source>
</evidence>